<accession>A0AAQ3QR11</accession>
<evidence type="ECO:0000256" key="10">
    <source>
        <dbReference type="ARBA" id="ARBA00022833"/>
    </source>
</evidence>
<dbReference type="EMBL" id="CP136897">
    <property type="protein sequence ID" value="WOL18241.1"/>
    <property type="molecule type" value="Genomic_DNA"/>
</dbReference>
<feature type="domain" description="RING-type" evidence="15">
    <location>
        <begin position="109"/>
        <end position="151"/>
    </location>
</feature>
<evidence type="ECO:0000256" key="7">
    <source>
        <dbReference type="ARBA" id="ARBA00022723"/>
    </source>
</evidence>
<keyword evidence="11 14" id="KW-1133">Transmembrane helix</keyword>
<gene>
    <name evidence="16" type="ORF">Cni_G27034</name>
</gene>
<evidence type="ECO:0000256" key="5">
    <source>
        <dbReference type="ARBA" id="ARBA00022679"/>
    </source>
</evidence>
<dbReference type="Proteomes" id="UP001327560">
    <property type="component" value="Chromosome 8"/>
</dbReference>
<evidence type="ECO:0000313" key="17">
    <source>
        <dbReference type="Proteomes" id="UP001327560"/>
    </source>
</evidence>
<dbReference type="PANTHER" id="PTHR46913">
    <property type="entry name" value="RING-H2 FINGER PROTEIN ATL16"/>
    <property type="match status" value="1"/>
</dbReference>
<dbReference type="Gene3D" id="3.30.40.10">
    <property type="entry name" value="Zinc/RING finger domain, C3HC4 (zinc finger)"/>
    <property type="match status" value="1"/>
</dbReference>
<dbReference type="InterPro" id="IPR001841">
    <property type="entry name" value="Znf_RING"/>
</dbReference>
<evidence type="ECO:0000256" key="13">
    <source>
        <dbReference type="PROSITE-ProRule" id="PRU00175"/>
    </source>
</evidence>
<evidence type="ECO:0000256" key="4">
    <source>
        <dbReference type="ARBA" id="ARBA00012483"/>
    </source>
</evidence>
<dbReference type="CDD" id="cd16461">
    <property type="entry name" value="RING-H2_EL5-like"/>
    <property type="match status" value="1"/>
</dbReference>
<keyword evidence="12 14" id="KW-0472">Membrane</keyword>
<evidence type="ECO:0000313" key="16">
    <source>
        <dbReference type="EMBL" id="WOL18241.1"/>
    </source>
</evidence>
<reference evidence="16 17" key="1">
    <citation type="submission" date="2023-10" db="EMBL/GenBank/DDBJ databases">
        <title>Chromosome-scale genome assembly provides insights into flower coloration mechanisms of Canna indica.</title>
        <authorList>
            <person name="Li C."/>
        </authorList>
    </citation>
    <scope>NUCLEOTIDE SEQUENCE [LARGE SCALE GENOMIC DNA]</scope>
    <source>
        <tissue evidence="16">Flower</tissue>
    </source>
</reference>
<feature type="transmembrane region" description="Helical" evidence="14">
    <location>
        <begin position="20"/>
        <end position="41"/>
    </location>
</feature>
<dbReference type="EC" id="2.3.2.27" evidence="4"/>
<comment type="catalytic activity">
    <reaction evidence="1">
        <text>S-ubiquitinyl-[E2 ubiquitin-conjugating enzyme]-L-cysteine + [acceptor protein]-L-lysine = [E2 ubiquitin-conjugating enzyme]-L-cysteine + N(6)-ubiquitinyl-[acceptor protein]-L-lysine.</text>
        <dbReference type="EC" id="2.3.2.27"/>
    </reaction>
</comment>
<dbReference type="PANTHER" id="PTHR46913:SF1">
    <property type="entry name" value="RING-H2 FINGER PROTEIN ATL16"/>
    <property type="match status" value="1"/>
</dbReference>
<comment type="subcellular location">
    <subcellularLocation>
        <location evidence="2">Membrane</location>
        <topology evidence="2">Single-pass membrane protein</topology>
    </subcellularLocation>
</comment>
<dbReference type="GO" id="GO:0061630">
    <property type="term" value="F:ubiquitin protein ligase activity"/>
    <property type="evidence" value="ECO:0007669"/>
    <property type="project" value="UniProtKB-EC"/>
</dbReference>
<dbReference type="GO" id="GO:0016020">
    <property type="term" value="C:membrane"/>
    <property type="evidence" value="ECO:0007669"/>
    <property type="project" value="UniProtKB-SubCell"/>
</dbReference>
<dbReference type="SMART" id="SM00184">
    <property type="entry name" value="RING"/>
    <property type="match status" value="1"/>
</dbReference>
<evidence type="ECO:0000256" key="14">
    <source>
        <dbReference type="SAM" id="Phobius"/>
    </source>
</evidence>
<keyword evidence="10" id="KW-0862">Zinc</keyword>
<evidence type="ECO:0000256" key="12">
    <source>
        <dbReference type="ARBA" id="ARBA00023136"/>
    </source>
</evidence>
<evidence type="ECO:0000256" key="11">
    <source>
        <dbReference type="ARBA" id="ARBA00022989"/>
    </source>
</evidence>
<proteinExistence type="predicted"/>
<keyword evidence="7" id="KW-0479">Metal-binding</keyword>
<dbReference type="AlphaFoldDB" id="A0AAQ3QR11"/>
<evidence type="ECO:0000256" key="8">
    <source>
        <dbReference type="ARBA" id="ARBA00022771"/>
    </source>
</evidence>
<dbReference type="InterPro" id="IPR013083">
    <property type="entry name" value="Znf_RING/FYVE/PHD"/>
</dbReference>
<name>A0AAQ3QR11_9LILI</name>
<evidence type="ECO:0000256" key="6">
    <source>
        <dbReference type="ARBA" id="ARBA00022692"/>
    </source>
</evidence>
<keyword evidence="9" id="KW-0833">Ubl conjugation pathway</keyword>
<dbReference type="GO" id="GO:0008270">
    <property type="term" value="F:zinc ion binding"/>
    <property type="evidence" value="ECO:0007669"/>
    <property type="project" value="UniProtKB-KW"/>
</dbReference>
<comment type="pathway">
    <text evidence="3">Protein modification; protein ubiquitination.</text>
</comment>
<sequence>MDSSAASAPPLSSPITSFPILAVSIIGILTTSVLLLSYYVFVIKCCHADVVARLSRPRARGRRRHDDAPGAAEQLGLEESAIRAIPTFRYRARSAIDGGRAGARSFHECAVCLTEFREDERIKLLPACLHVFHIDCIDTWLQGNANCPLCRSSIAAPSPNGHFVGLVDVHRVDDVTIQVVEAAGSGVAEAAAATSSTSPWKTGQSMQGQRKKMQYIGSKGDECIDVRKRDEKFRVQQPMRRSFSMNSSGDRELCMALQKILQQNSQSQDAGGECSSSSRLRRSFFSFGRTRSSNRAVLPLQIEL</sequence>
<keyword evidence="5" id="KW-0808">Transferase</keyword>
<evidence type="ECO:0000259" key="15">
    <source>
        <dbReference type="PROSITE" id="PS50089"/>
    </source>
</evidence>
<dbReference type="SUPFAM" id="SSF57850">
    <property type="entry name" value="RING/U-box"/>
    <property type="match status" value="1"/>
</dbReference>
<evidence type="ECO:0000256" key="3">
    <source>
        <dbReference type="ARBA" id="ARBA00004906"/>
    </source>
</evidence>
<evidence type="ECO:0000256" key="1">
    <source>
        <dbReference type="ARBA" id="ARBA00000900"/>
    </source>
</evidence>
<keyword evidence="8 13" id="KW-0863">Zinc-finger</keyword>
<evidence type="ECO:0000256" key="2">
    <source>
        <dbReference type="ARBA" id="ARBA00004167"/>
    </source>
</evidence>
<dbReference type="GO" id="GO:0016567">
    <property type="term" value="P:protein ubiquitination"/>
    <property type="evidence" value="ECO:0007669"/>
    <property type="project" value="InterPro"/>
</dbReference>
<dbReference type="Pfam" id="PF13639">
    <property type="entry name" value="zf-RING_2"/>
    <property type="match status" value="1"/>
</dbReference>
<dbReference type="InterPro" id="IPR044600">
    <property type="entry name" value="ATL1/ATL16-like"/>
</dbReference>
<evidence type="ECO:0000256" key="9">
    <source>
        <dbReference type="ARBA" id="ARBA00022786"/>
    </source>
</evidence>
<dbReference type="FunFam" id="3.30.40.10:FF:000456">
    <property type="entry name" value="RING-H2 finger protein ATL16"/>
    <property type="match status" value="1"/>
</dbReference>
<keyword evidence="6 14" id="KW-0812">Transmembrane</keyword>
<dbReference type="PROSITE" id="PS50089">
    <property type="entry name" value="ZF_RING_2"/>
    <property type="match status" value="1"/>
</dbReference>
<keyword evidence="17" id="KW-1185">Reference proteome</keyword>
<organism evidence="16 17">
    <name type="scientific">Canna indica</name>
    <name type="common">Indian-shot</name>
    <dbReference type="NCBI Taxonomy" id="4628"/>
    <lineage>
        <taxon>Eukaryota</taxon>
        <taxon>Viridiplantae</taxon>
        <taxon>Streptophyta</taxon>
        <taxon>Embryophyta</taxon>
        <taxon>Tracheophyta</taxon>
        <taxon>Spermatophyta</taxon>
        <taxon>Magnoliopsida</taxon>
        <taxon>Liliopsida</taxon>
        <taxon>Zingiberales</taxon>
        <taxon>Cannaceae</taxon>
        <taxon>Canna</taxon>
    </lineage>
</organism>
<protein>
    <recommendedName>
        <fullName evidence="4">RING-type E3 ubiquitin transferase</fullName>
        <ecNumber evidence="4">2.3.2.27</ecNumber>
    </recommendedName>
</protein>